<evidence type="ECO:0000313" key="12">
    <source>
        <dbReference type="EMBL" id="KAJ7372970.1"/>
    </source>
</evidence>
<keyword evidence="8" id="KW-0067">ATP-binding</keyword>
<comment type="similarity">
    <text evidence="2">Belongs to the short-chain dehydrogenases/reductases (SDR) family.</text>
</comment>
<evidence type="ECO:0000256" key="9">
    <source>
        <dbReference type="ARBA" id="ARBA00022909"/>
    </source>
</evidence>
<dbReference type="EMBL" id="MU826833">
    <property type="protein sequence ID" value="KAJ7372970.1"/>
    <property type="molecule type" value="Genomic_DNA"/>
</dbReference>
<dbReference type="GO" id="GO:0016301">
    <property type="term" value="F:kinase activity"/>
    <property type="evidence" value="ECO:0007669"/>
    <property type="project" value="UniProtKB-KW"/>
</dbReference>
<dbReference type="InterPro" id="IPR035907">
    <property type="entry name" value="Hppk_sf"/>
</dbReference>
<organism evidence="12 13">
    <name type="scientific">Desmophyllum pertusum</name>
    <dbReference type="NCBI Taxonomy" id="174260"/>
    <lineage>
        <taxon>Eukaryota</taxon>
        <taxon>Metazoa</taxon>
        <taxon>Cnidaria</taxon>
        <taxon>Anthozoa</taxon>
        <taxon>Hexacorallia</taxon>
        <taxon>Scleractinia</taxon>
        <taxon>Caryophylliina</taxon>
        <taxon>Caryophylliidae</taxon>
        <taxon>Desmophyllum</taxon>
    </lineage>
</organism>
<dbReference type="EC" id="2.7.6.3" evidence="4"/>
<comment type="pathway">
    <text evidence="1">Cofactor biosynthesis; tetrahydrofolate biosynthesis; 2-amino-4-hydroxy-6-hydroxymethyl-7,8-dihydropteridine diphosphate from 7,8-dihydroneopterin triphosphate: step 4/4.</text>
</comment>
<dbReference type="InterPro" id="IPR002347">
    <property type="entry name" value="SDR_fam"/>
</dbReference>
<dbReference type="Pfam" id="PF02152">
    <property type="entry name" value="FolB"/>
    <property type="match status" value="1"/>
</dbReference>
<evidence type="ECO:0000256" key="2">
    <source>
        <dbReference type="ARBA" id="ARBA00006484"/>
    </source>
</evidence>
<evidence type="ECO:0000256" key="10">
    <source>
        <dbReference type="ARBA" id="ARBA00023002"/>
    </source>
</evidence>
<evidence type="ECO:0000256" key="7">
    <source>
        <dbReference type="ARBA" id="ARBA00022777"/>
    </source>
</evidence>
<reference evidence="12" key="1">
    <citation type="submission" date="2023-01" db="EMBL/GenBank/DDBJ databases">
        <title>Genome assembly of the deep-sea coral Lophelia pertusa.</title>
        <authorList>
            <person name="Herrera S."/>
            <person name="Cordes E."/>
        </authorList>
    </citation>
    <scope>NUCLEOTIDE SEQUENCE</scope>
    <source>
        <strain evidence="12">USNM1676648</strain>
        <tissue evidence="12">Polyp</tissue>
    </source>
</reference>
<dbReference type="GO" id="GO:0016491">
    <property type="term" value="F:oxidoreductase activity"/>
    <property type="evidence" value="ECO:0007669"/>
    <property type="project" value="UniProtKB-KW"/>
</dbReference>
<dbReference type="PRINTS" id="PR00080">
    <property type="entry name" value="SDRFAMILY"/>
</dbReference>
<keyword evidence="6" id="KW-0547">Nucleotide-binding</keyword>
<dbReference type="Gene3D" id="3.40.50.720">
    <property type="entry name" value="NAD(P)-binding Rossmann-like Domain"/>
    <property type="match status" value="1"/>
</dbReference>
<dbReference type="GO" id="GO:0046656">
    <property type="term" value="P:folic acid biosynthetic process"/>
    <property type="evidence" value="ECO:0007669"/>
    <property type="project" value="UniProtKB-KW"/>
</dbReference>
<dbReference type="Pfam" id="PF00106">
    <property type="entry name" value="adh_short"/>
    <property type="match status" value="1"/>
</dbReference>
<keyword evidence="10" id="KW-0560">Oxidoreductase</keyword>
<dbReference type="InterPro" id="IPR036291">
    <property type="entry name" value="NAD(P)-bd_dom_sf"/>
</dbReference>
<evidence type="ECO:0000256" key="6">
    <source>
        <dbReference type="ARBA" id="ARBA00022741"/>
    </source>
</evidence>
<accession>A0A9W9Z0W6</accession>
<dbReference type="GO" id="GO:0004150">
    <property type="term" value="F:dihydroneopterin aldolase activity"/>
    <property type="evidence" value="ECO:0007669"/>
    <property type="project" value="InterPro"/>
</dbReference>
<dbReference type="Proteomes" id="UP001163046">
    <property type="component" value="Unassembled WGS sequence"/>
</dbReference>
<dbReference type="InterPro" id="IPR000550">
    <property type="entry name" value="Hppk"/>
</dbReference>
<protein>
    <recommendedName>
        <fullName evidence="4">2-amino-4-hydroxy-6-hydroxymethyldihydropteridine diphosphokinase</fullName>
        <ecNumber evidence="4">2.7.6.3</ecNumber>
    </recommendedName>
</protein>
<proteinExistence type="inferred from homology"/>
<dbReference type="Gene3D" id="3.30.70.560">
    <property type="entry name" value="7,8-Dihydro-6-hydroxymethylpterin-pyrophosphokinase HPPK"/>
    <property type="match status" value="1"/>
</dbReference>
<name>A0A9W9Z0W6_9CNID</name>
<dbReference type="SUPFAM" id="SSF55620">
    <property type="entry name" value="Tetrahydrobiopterin biosynthesis enzymes-like"/>
    <property type="match status" value="1"/>
</dbReference>
<dbReference type="InterPro" id="IPR006157">
    <property type="entry name" value="FolB_dom"/>
</dbReference>
<keyword evidence="7" id="KW-0418">Kinase</keyword>
<evidence type="ECO:0000256" key="8">
    <source>
        <dbReference type="ARBA" id="ARBA00022840"/>
    </source>
</evidence>
<evidence type="ECO:0000259" key="11">
    <source>
        <dbReference type="SMART" id="SM00905"/>
    </source>
</evidence>
<dbReference type="NCBIfam" id="TIGR00526">
    <property type="entry name" value="folB_dom"/>
    <property type="match status" value="1"/>
</dbReference>
<dbReference type="CDD" id="cd00483">
    <property type="entry name" value="HPPK"/>
    <property type="match status" value="1"/>
</dbReference>
<dbReference type="SMART" id="SM00905">
    <property type="entry name" value="FolB"/>
    <property type="match status" value="1"/>
</dbReference>
<feature type="domain" description="Dihydroneopterin aldolase/epimerase" evidence="11">
    <location>
        <begin position="4"/>
        <end position="114"/>
    </location>
</feature>
<dbReference type="InterPro" id="IPR043133">
    <property type="entry name" value="GTP-CH-I_C/QueF"/>
</dbReference>
<dbReference type="GO" id="GO:0005524">
    <property type="term" value="F:ATP binding"/>
    <property type="evidence" value="ECO:0007669"/>
    <property type="project" value="UniProtKB-KW"/>
</dbReference>
<dbReference type="Pfam" id="PF01288">
    <property type="entry name" value="HPPK"/>
    <property type="match status" value="1"/>
</dbReference>
<dbReference type="GO" id="GO:0003848">
    <property type="term" value="F:2-amino-4-hydroxy-6-hydroxymethyldihydropteridine diphosphokinase activity"/>
    <property type="evidence" value="ECO:0007669"/>
    <property type="project" value="UniProtKB-EC"/>
</dbReference>
<dbReference type="PANTHER" id="PTHR43639:SF1">
    <property type="entry name" value="SHORT-CHAIN DEHYDROGENASE_REDUCTASE FAMILY PROTEIN"/>
    <property type="match status" value="1"/>
</dbReference>
<dbReference type="NCBIfam" id="TIGR01498">
    <property type="entry name" value="folK"/>
    <property type="match status" value="1"/>
</dbReference>
<keyword evidence="5" id="KW-0808">Transferase</keyword>
<comment type="caution">
    <text evidence="12">The sequence shown here is derived from an EMBL/GenBank/DDBJ whole genome shotgun (WGS) entry which is preliminary data.</text>
</comment>
<evidence type="ECO:0000256" key="4">
    <source>
        <dbReference type="ARBA" id="ARBA00013253"/>
    </source>
</evidence>
<dbReference type="SUPFAM" id="SSF55083">
    <property type="entry name" value="6-hydroxymethyl-7,8-dihydropterin pyrophosphokinase, HPPK"/>
    <property type="match status" value="1"/>
</dbReference>
<dbReference type="AlphaFoldDB" id="A0A9W9Z0W6"/>
<dbReference type="PRINTS" id="PR00081">
    <property type="entry name" value="GDHRDH"/>
</dbReference>
<dbReference type="PANTHER" id="PTHR43639">
    <property type="entry name" value="OXIDOREDUCTASE, SHORT-CHAIN DEHYDROGENASE/REDUCTASE FAMILY (AFU_ORTHOLOGUE AFUA_5G02870)"/>
    <property type="match status" value="1"/>
</dbReference>
<evidence type="ECO:0000313" key="13">
    <source>
        <dbReference type="Proteomes" id="UP001163046"/>
    </source>
</evidence>
<sequence>MDVVKINGLCVRSEVGFSPHEIGKLQELSITIHMRTSIKKAGETDRVEDTINYKTIAKEVLFHVENKKYNLIEAVATDVARICVVRHSVPSVKVIVVKPNALRFSESSSVTIERRWEDFDWHEAHISIGSNIEPCKNLPLAINLLKEKTELVKLSQAFQTTPVGFREQEDFVNMAAVVRTKLDPSGLKQVLTQMEHKLGRTRDPNNKNAPRTIDLDISFWGNMTCEYNLNDGCAAKTWSIPDPDTCKHAHVIIPLADVTPEFIHPSVKKPLKIIAMEVSGEDDFHSFFPVSQVYFANDIILPGALQSTNLAVNKPFTHDHVVHLNGISETSKSPVALITGAAKRLGACIAKRLHGIGYNVLIHYNTSVTESTALVQQLNSVRLNSAKPIQGDLTHDSQKTSERIIDESLKAWGRLDLLVNNASQFHPTEVGKITQEEWNGLMEPNLTAPFFLSQAVFPSLKASGGCIINLLDVHADRPLDNHSVYCISKAALRMCTMALAKEFAPSVRVNGVSRARSYGRSRRRE</sequence>
<comment type="similarity">
    <text evidence="3">In the N-terminal section; belongs to the DHNA family.</text>
</comment>
<evidence type="ECO:0000256" key="3">
    <source>
        <dbReference type="ARBA" id="ARBA00009640"/>
    </source>
</evidence>
<dbReference type="Gene3D" id="3.30.1130.10">
    <property type="match status" value="1"/>
</dbReference>
<keyword evidence="9" id="KW-0289">Folate biosynthesis</keyword>
<evidence type="ECO:0000256" key="1">
    <source>
        <dbReference type="ARBA" id="ARBA00005051"/>
    </source>
</evidence>
<dbReference type="SUPFAM" id="SSF51735">
    <property type="entry name" value="NAD(P)-binding Rossmann-fold domains"/>
    <property type="match status" value="1"/>
</dbReference>
<evidence type="ECO:0000256" key="5">
    <source>
        <dbReference type="ARBA" id="ARBA00022679"/>
    </source>
</evidence>
<gene>
    <name evidence="12" type="ORF">OS493_015439</name>
</gene>
<keyword evidence="13" id="KW-1185">Reference proteome</keyword>
<dbReference type="OrthoDB" id="5956217at2759"/>